<dbReference type="InterPro" id="IPR020084">
    <property type="entry name" value="NUDIX_hydrolase_CS"/>
</dbReference>
<evidence type="ECO:0000256" key="7">
    <source>
        <dbReference type="ARBA" id="ARBA00022801"/>
    </source>
</evidence>
<evidence type="ECO:0000256" key="16">
    <source>
        <dbReference type="ARBA" id="ARBA00042798"/>
    </source>
</evidence>
<evidence type="ECO:0000256" key="3">
    <source>
        <dbReference type="ARBA" id="ARBA00022457"/>
    </source>
</evidence>
<keyword evidence="9" id="KW-0234">DNA repair</keyword>
<evidence type="ECO:0000256" key="13">
    <source>
        <dbReference type="ARBA" id="ARBA00040794"/>
    </source>
</evidence>
<comment type="similarity">
    <text evidence="2 17">Belongs to the Nudix hydrolase family.</text>
</comment>
<sequence length="142" mass="15964">MPEIAIGALIGNGSILLARRNSERRTHPDRWSLPGGHVEDGEDAETAMRRELLEEIGVTPQLWRFAGKFTSESPPGASAIFHVYCIDRWHGVPSLIDDEHTALRWFTAGEIECETELAPVQLVEMLLNLLTPETNHRHDDTE</sequence>
<evidence type="ECO:0000256" key="4">
    <source>
        <dbReference type="ARBA" id="ARBA00022705"/>
    </source>
</evidence>
<evidence type="ECO:0000313" key="19">
    <source>
        <dbReference type="EMBL" id="PDT03511.1"/>
    </source>
</evidence>
<gene>
    <name evidence="19" type="ORF">CO666_15845</name>
</gene>
<evidence type="ECO:0000256" key="9">
    <source>
        <dbReference type="ARBA" id="ARBA00023204"/>
    </source>
</evidence>
<dbReference type="GO" id="GO:0035539">
    <property type="term" value="F:8-oxo-7,8-dihydrodeoxyguanosine triphosphate pyrophosphatase activity"/>
    <property type="evidence" value="ECO:0007669"/>
    <property type="project" value="UniProtKB-EC"/>
</dbReference>
<evidence type="ECO:0000256" key="1">
    <source>
        <dbReference type="ARBA" id="ARBA00001946"/>
    </source>
</evidence>
<dbReference type="InterPro" id="IPR047127">
    <property type="entry name" value="MutT-like"/>
</dbReference>
<dbReference type="PANTHER" id="PTHR47707">
    <property type="entry name" value="8-OXO-DGTP DIPHOSPHATASE"/>
    <property type="match status" value="1"/>
</dbReference>
<evidence type="ECO:0000256" key="17">
    <source>
        <dbReference type="RuleBase" id="RU003476"/>
    </source>
</evidence>
<dbReference type="GO" id="GO:0044715">
    <property type="term" value="F:8-oxo-dGDP phosphatase activity"/>
    <property type="evidence" value="ECO:0007669"/>
    <property type="project" value="TreeGrafter"/>
</dbReference>
<protein>
    <recommendedName>
        <fullName evidence="13">8-oxo-dGTP diphosphatase</fullName>
        <ecNumber evidence="12">3.6.1.55</ecNumber>
    </recommendedName>
    <alternativeName>
        <fullName evidence="16">7,8-dihydro-8-oxoguanine-triphosphatase</fullName>
    </alternativeName>
    <alternativeName>
        <fullName evidence="15">Mutator protein MutT</fullName>
    </alternativeName>
    <alternativeName>
        <fullName evidence="14">dGTP pyrophosphohydrolase</fullName>
    </alternativeName>
</protein>
<reference evidence="19 20" key="1">
    <citation type="submission" date="2017-09" db="EMBL/GenBank/DDBJ databases">
        <title>Comparative genomics of rhizobia isolated from Phaseolus vulgaris in China.</title>
        <authorList>
            <person name="Tong W."/>
        </authorList>
    </citation>
    <scope>NUCLEOTIDE SEQUENCE [LARGE SCALE GENOMIC DNA]</scope>
    <source>
        <strain evidence="19 20">C5</strain>
    </source>
</reference>
<dbReference type="PANTHER" id="PTHR47707:SF1">
    <property type="entry name" value="NUDIX HYDROLASE FAMILY PROTEIN"/>
    <property type="match status" value="1"/>
</dbReference>
<comment type="cofactor">
    <cofactor evidence="1">
        <name>Mg(2+)</name>
        <dbReference type="ChEBI" id="CHEBI:18420"/>
    </cofactor>
</comment>
<dbReference type="EMBL" id="NWSV01000008">
    <property type="protein sequence ID" value="PDT03511.1"/>
    <property type="molecule type" value="Genomic_DNA"/>
</dbReference>
<dbReference type="Proteomes" id="UP000220768">
    <property type="component" value="Unassembled WGS sequence"/>
</dbReference>
<dbReference type="AlphaFoldDB" id="A0A2A6JC39"/>
<dbReference type="GO" id="GO:0008413">
    <property type="term" value="F:8-oxo-7,8-dihydroguanosine triphosphate pyrophosphatase activity"/>
    <property type="evidence" value="ECO:0007669"/>
    <property type="project" value="TreeGrafter"/>
</dbReference>
<dbReference type="PRINTS" id="PR00502">
    <property type="entry name" value="NUDIXFAMILY"/>
</dbReference>
<comment type="caution">
    <text evidence="19">The sequence shown here is derived from an EMBL/GenBank/DDBJ whole genome shotgun (WGS) entry which is preliminary data.</text>
</comment>
<evidence type="ECO:0000256" key="2">
    <source>
        <dbReference type="ARBA" id="ARBA00005582"/>
    </source>
</evidence>
<evidence type="ECO:0000256" key="15">
    <source>
        <dbReference type="ARBA" id="ARBA00041979"/>
    </source>
</evidence>
<dbReference type="GO" id="GO:0044716">
    <property type="term" value="F:8-oxo-GDP phosphatase activity"/>
    <property type="evidence" value="ECO:0007669"/>
    <property type="project" value="TreeGrafter"/>
</dbReference>
<dbReference type="PROSITE" id="PS51462">
    <property type="entry name" value="NUDIX"/>
    <property type="match status" value="1"/>
</dbReference>
<evidence type="ECO:0000256" key="14">
    <source>
        <dbReference type="ARBA" id="ARBA00041592"/>
    </source>
</evidence>
<keyword evidence="6" id="KW-0227">DNA damage</keyword>
<organism evidence="19 20">
    <name type="scientific">Rhizobium chutanense</name>
    <dbReference type="NCBI Taxonomy" id="2035448"/>
    <lineage>
        <taxon>Bacteria</taxon>
        <taxon>Pseudomonadati</taxon>
        <taxon>Pseudomonadota</taxon>
        <taxon>Alphaproteobacteria</taxon>
        <taxon>Hyphomicrobiales</taxon>
        <taxon>Rhizobiaceae</taxon>
        <taxon>Rhizobium/Agrobacterium group</taxon>
        <taxon>Rhizobium</taxon>
    </lineage>
</organism>
<accession>A0A2A6JC39</accession>
<evidence type="ECO:0000259" key="18">
    <source>
        <dbReference type="PROSITE" id="PS51462"/>
    </source>
</evidence>
<evidence type="ECO:0000256" key="5">
    <source>
        <dbReference type="ARBA" id="ARBA00022723"/>
    </source>
</evidence>
<evidence type="ECO:0000256" key="8">
    <source>
        <dbReference type="ARBA" id="ARBA00022842"/>
    </source>
</evidence>
<dbReference type="GO" id="GO:0046872">
    <property type="term" value="F:metal ion binding"/>
    <property type="evidence" value="ECO:0007669"/>
    <property type="project" value="UniProtKB-KW"/>
</dbReference>
<comment type="catalytic activity">
    <reaction evidence="10">
        <text>8-oxo-dGTP + H2O = 8-oxo-dGMP + diphosphate + H(+)</text>
        <dbReference type="Rhea" id="RHEA:31575"/>
        <dbReference type="ChEBI" id="CHEBI:15377"/>
        <dbReference type="ChEBI" id="CHEBI:15378"/>
        <dbReference type="ChEBI" id="CHEBI:33019"/>
        <dbReference type="ChEBI" id="CHEBI:63224"/>
        <dbReference type="ChEBI" id="CHEBI:77896"/>
        <dbReference type="EC" id="3.6.1.55"/>
    </reaction>
</comment>
<evidence type="ECO:0000256" key="6">
    <source>
        <dbReference type="ARBA" id="ARBA00022763"/>
    </source>
</evidence>
<evidence type="ECO:0000313" key="20">
    <source>
        <dbReference type="Proteomes" id="UP000220768"/>
    </source>
</evidence>
<dbReference type="InterPro" id="IPR000086">
    <property type="entry name" value="NUDIX_hydrolase_dom"/>
</dbReference>
<evidence type="ECO:0000256" key="12">
    <source>
        <dbReference type="ARBA" id="ARBA00038905"/>
    </source>
</evidence>
<dbReference type="CDD" id="cd02883">
    <property type="entry name" value="NUDIX_Hydrolase"/>
    <property type="match status" value="1"/>
</dbReference>
<dbReference type="RefSeq" id="WP_097613038.1">
    <property type="nucleotide sequence ID" value="NZ_NWSV01000008.1"/>
</dbReference>
<keyword evidence="4" id="KW-0235">DNA replication</keyword>
<dbReference type="GO" id="GO:0006260">
    <property type="term" value="P:DNA replication"/>
    <property type="evidence" value="ECO:0007669"/>
    <property type="project" value="UniProtKB-KW"/>
</dbReference>
<dbReference type="EC" id="3.6.1.55" evidence="12"/>
<feature type="domain" description="Nudix hydrolase" evidence="18">
    <location>
        <begin position="1"/>
        <end position="130"/>
    </location>
</feature>
<dbReference type="Pfam" id="PF00293">
    <property type="entry name" value="NUDIX"/>
    <property type="match status" value="1"/>
</dbReference>
<name>A0A2A6JC39_9HYPH</name>
<dbReference type="InterPro" id="IPR020476">
    <property type="entry name" value="Nudix_hydrolase"/>
</dbReference>
<evidence type="ECO:0000256" key="11">
    <source>
        <dbReference type="ARBA" id="ARBA00036904"/>
    </source>
</evidence>
<keyword evidence="20" id="KW-1185">Reference proteome</keyword>
<dbReference type="PROSITE" id="PS00893">
    <property type="entry name" value="NUDIX_BOX"/>
    <property type="match status" value="1"/>
</dbReference>
<proteinExistence type="inferred from homology"/>
<keyword evidence="3" id="KW-0515">Mutator protein</keyword>
<dbReference type="Gene3D" id="3.90.79.10">
    <property type="entry name" value="Nucleoside Triphosphate Pyrophosphohydrolase"/>
    <property type="match status" value="1"/>
</dbReference>
<keyword evidence="7 17" id="KW-0378">Hydrolase</keyword>
<dbReference type="InterPro" id="IPR015797">
    <property type="entry name" value="NUDIX_hydrolase-like_dom_sf"/>
</dbReference>
<dbReference type="SUPFAM" id="SSF55811">
    <property type="entry name" value="Nudix"/>
    <property type="match status" value="1"/>
</dbReference>
<keyword evidence="5" id="KW-0479">Metal-binding</keyword>
<comment type="catalytic activity">
    <reaction evidence="11">
        <text>8-oxo-GTP + H2O = 8-oxo-GMP + diphosphate + H(+)</text>
        <dbReference type="Rhea" id="RHEA:67616"/>
        <dbReference type="ChEBI" id="CHEBI:15377"/>
        <dbReference type="ChEBI" id="CHEBI:15378"/>
        <dbReference type="ChEBI" id="CHEBI:33019"/>
        <dbReference type="ChEBI" id="CHEBI:143553"/>
        <dbReference type="ChEBI" id="CHEBI:145694"/>
    </reaction>
</comment>
<dbReference type="GO" id="GO:0006281">
    <property type="term" value="P:DNA repair"/>
    <property type="evidence" value="ECO:0007669"/>
    <property type="project" value="UniProtKB-KW"/>
</dbReference>
<keyword evidence="8" id="KW-0460">Magnesium</keyword>
<evidence type="ECO:0000256" key="10">
    <source>
        <dbReference type="ARBA" id="ARBA00035861"/>
    </source>
</evidence>